<organism evidence="1 2">
    <name type="scientific">Aphanomyces euteiches</name>
    <dbReference type="NCBI Taxonomy" id="100861"/>
    <lineage>
        <taxon>Eukaryota</taxon>
        <taxon>Sar</taxon>
        <taxon>Stramenopiles</taxon>
        <taxon>Oomycota</taxon>
        <taxon>Saprolegniomycetes</taxon>
        <taxon>Saprolegniales</taxon>
        <taxon>Verrucalvaceae</taxon>
        <taxon>Aphanomyces</taxon>
    </lineage>
</organism>
<evidence type="ECO:0008006" key="3">
    <source>
        <dbReference type="Google" id="ProtNLM"/>
    </source>
</evidence>
<name>A0A6G0X7D2_9STRA</name>
<reference evidence="1 2" key="1">
    <citation type="submission" date="2019-07" db="EMBL/GenBank/DDBJ databases">
        <title>Genomics analysis of Aphanomyces spp. identifies a new class of oomycete effector associated with host adaptation.</title>
        <authorList>
            <person name="Gaulin E."/>
        </authorList>
    </citation>
    <scope>NUCLEOTIDE SEQUENCE [LARGE SCALE GENOMIC DNA]</scope>
    <source>
        <strain evidence="1 2">ATCC 201684</strain>
    </source>
</reference>
<protein>
    <recommendedName>
        <fullName evidence="3">START domain-containing protein</fullName>
    </recommendedName>
</protein>
<evidence type="ECO:0000313" key="1">
    <source>
        <dbReference type="EMBL" id="KAF0735940.1"/>
    </source>
</evidence>
<proteinExistence type="predicted"/>
<sequence>MPFWKRMAYLECIEKTKAKLENESLRSKVDEQAEYIDELQKRLLKKPKLCSNYTTEWQSYCLAAQSSRRVAGIHAISDRQLQRMNHAFLRAGLLDQSRDVTTAEMLCLPDGSMQYQIVNHVTFEAPSRLIAAAVWNAIGGRQSPTLPRGVSEVVETIDASTKYSRIVDARDPAMTWHSNIIRKVFRHEDREIIVVRTVLDDALVPRQAADRVENKWAWIQIVAEGLEKCRVTFLVQADLGSDPVQFDSAEELNARRKASGDCGCIHLSINFSPLAPLAVDKPSVPHASLKIFLEHFSRIRAAVNGALSKTLEAYQRDKS</sequence>
<evidence type="ECO:0000313" key="2">
    <source>
        <dbReference type="Proteomes" id="UP000481153"/>
    </source>
</evidence>
<keyword evidence="2" id="KW-1185">Reference proteome</keyword>
<comment type="caution">
    <text evidence="1">The sequence shown here is derived from an EMBL/GenBank/DDBJ whole genome shotgun (WGS) entry which is preliminary data.</text>
</comment>
<dbReference type="VEuPathDB" id="FungiDB:AeMF1_018889"/>
<dbReference type="AlphaFoldDB" id="A0A6G0X7D2"/>
<dbReference type="Proteomes" id="UP000481153">
    <property type="component" value="Unassembled WGS sequence"/>
</dbReference>
<accession>A0A6G0X7D2</accession>
<gene>
    <name evidence="1" type="ORF">Ae201684_007690</name>
</gene>
<dbReference type="EMBL" id="VJMJ01000091">
    <property type="protein sequence ID" value="KAF0735940.1"/>
    <property type="molecule type" value="Genomic_DNA"/>
</dbReference>